<dbReference type="InterPro" id="IPR040066">
    <property type="entry name" value="WDR31"/>
</dbReference>
<evidence type="ECO:0000313" key="4">
    <source>
        <dbReference type="EMBL" id="CAE0238132.1"/>
    </source>
</evidence>
<dbReference type="PANTHER" id="PTHR19869">
    <property type="entry name" value="SPERMATID WD-REPEAT PROTEIN"/>
    <property type="match status" value="1"/>
</dbReference>
<dbReference type="PROSITE" id="PS00678">
    <property type="entry name" value="WD_REPEATS_1"/>
    <property type="match status" value="1"/>
</dbReference>
<proteinExistence type="predicted"/>
<evidence type="ECO:0008006" key="5">
    <source>
        <dbReference type="Google" id="ProtNLM"/>
    </source>
</evidence>
<dbReference type="InterPro" id="IPR019775">
    <property type="entry name" value="WD40_repeat_CS"/>
</dbReference>
<dbReference type="SMART" id="SM00320">
    <property type="entry name" value="WD40"/>
    <property type="match status" value="4"/>
</dbReference>
<dbReference type="PROSITE" id="PS50082">
    <property type="entry name" value="WD_REPEATS_2"/>
    <property type="match status" value="1"/>
</dbReference>
<dbReference type="InterPro" id="IPR036322">
    <property type="entry name" value="WD40_repeat_dom_sf"/>
</dbReference>
<organism evidence="4">
    <name type="scientific">Palpitomonas bilix</name>
    <dbReference type="NCBI Taxonomy" id="652834"/>
    <lineage>
        <taxon>Eukaryota</taxon>
        <taxon>Eukaryota incertae sedis</taxon>
    </lineage>
</organism>
<keyword evidence="1 3" id="KW-0853">WD repeat</keyword>
<protein>
    <recommendedName>
        <fullName evidence="5">Guanine nucleotide-binding protein subunit beta-like protein</fullName>
    </recommendedName>
</protein>
<accession>A0A7S3CUW8</accession>
<dbReference type="AlphaFoldDB" id="A0A7S3CUW8"/>
<dbReference type="InterPro" id="IPR015943">
    <property type="entry name" value="WD40/YVTN_repeat-like_dom_sf"/>
</dbReference>
<dbReference type="Gene3D" id="2.130.10.10">
    <property type="entry name" value="YVTN repeat-like/Quinoprotein amine dehydrogenase"/>
    <property type="match status" value="2"/>
</dbReference>
<sequence length="231" mass="25400">MSLSRSSSYVSHLQNASPYHTPAMTSTFWDDRVWDVETTKLRTFSKISRNIVTGVCFLSSQPLFVQTSEDLRLRVWDSRAMQTAAVTEHCFVHLPLSCDVSPDENYFLITCNGFEGTGCEVMMWDRRAGKMLHSLEGHIEAVTSGCFLPSLQQSTFPAFAAATASKDGEVKVWDMNAGKEVESLSCGENLLSLAATRGDQGDFIAAGATSGSIYSFNLRTLEPYLQLKGAP</sequence>
<keyword evidence="2" id="KW-0677">Repeat</keyword>
<dbReference type="Pfam" id="PF00400">
    <property type="entry name" value="WD40"/>
    <property type="match status" value="2"/>
</dbReference>
<feature type="repeat" description="WD" evidence="3">
    <location>
        <begin position="162"/>
        <end position="183"/>
    </location>
</feature>
<dbReference type="EMBL" id="HBIB01000436">
    <property type="protein sequence ID" value="CAE0238132.1"/>
    <property type="molecule type" value="Transcribed_RNA"/>
</dbReference>
<evidence type="ECO:0000256" key="2">
    <source>
        <dbReference type="ARBA" id="ARBA00022737"/>
    </source>
</evidence>
<dbReference type="SUPFAM" id="SSF50978">
    <property type="entry name" value="WD40 repeat-like"/>
    <property type="match status" value="1"/>
</dbReference>
<evidence type="ECO:0000256" key="3">
    <source>
        <dbReference type="PROSITE-ProRule" id="PRU00221"/>
    </source>
</evidence>
<name>A0A7S3CUW8_9EUKA</name>
<reference evidence="4" key="1">
    <citation type="submission" date="2021-01" db="EMBL/GenBank/DDBJ databases">
        <authorList>
            <person name="Corre E."/>
            <person name="Pelletier E."/>
            <person name="Niang G."/>
            <person name="Scheremetjew M."/>
            <person name="Finn R."/>
            <person name="Kale V."/>
            <person name="Holt S."/>
            <person name="Cochrane G."/>
            <person name="Meng A."/>
            <person name="Brown T."/>
            <person name="Cohen L."/>
        </authorList>
    </citation>
    <scope>NUCLEOTIDE SEQUENCE</scope>
    <source>
        <strain evidence="4">NIES-2562</strain>
    </source>
</reference>
<dbReference type="InterPro" id="IPR001680">
    <property type="entry name" value="WD40_rpt"/>
</dbReference>
<gene>
    <name evidence="4" type="ORF">PBIL07802_LOCUS273</name>
</gene>
<evidence type="ECO:0000256" key="1">
    <source>
        <dbReference type="ARBA" id="ARBA00022574"/>
    </source>
</evidence>
<dbReference type="PANTHER" id="PTHR19869:SF1">
    <property type="entry name" value="WD REPEAT-CONTAINING PROTEIN 31"/>
    <property type="match status" value="1"/>
</dbReference>